<sequence length="201" mass="22047">MAFVASTPLQARLLLDLSNASLLSLLMASERNASSLAAELAVDVRKVHYKLTRLCEGGLIGVTREEKRAGRPVKYYEAFDRAYHVPFSLTDAATLRELLGALYTPFSSGALDSMASGLARREAHTLSLTLNQNGLLQLGFDARPSETHFSTWGAFALTDEQAVTLRARLFALYEEYRALSPREGARSYFVGLTITPGELQS</sequence>
<dbReference type="AlphaFoldDB" id="A0A318S263"/>
<dbReference type="InterPro" id="IPR036388">
    <property type="entry name" value="WH-like_DNA-bd_sf"/>
</dbReference>
<evidence type="ECO:0000313" key="2">
    <source>
        <dbReference type="Proteomes" id="UP000248326"/>
    </source>
</evidence>
<dbReference type="InterPro" id="IPR036390">
    <property type="entry name" value="WH_DNA-bd_sf"/>
</dbReference>
<proteinExistence type="predicted"/>
<comment type="caution">
    <text evidence="1">The sequence shown here is derived from an EMBL/GenBank/DDBJ whole genome shotgun (WGS) entry which is preliminary data.</text>
</comment>
<organism evidence="1 2">
    <name type="scientific">Deinococcus yavapaiensis KR-236</name>
    <dbReference type="NCBI Taxonomy" id="694435"/>
    <lineage>
        <taxon>Bacteria</taxon>
        <taxon>Thermotogati</taxon>
        <taxon>Deinococcota</taxon>
        <taxon>Deinococci</taxon>
        <taxon>Deinococcales</taxon>
        <taxon>Deinococcaceae</taxon>
        <taxon>Deinococcus</taxon>
    </lineage>
</organism>
<accession>A0A318S263</accession>
<protein>
    <recommendedName>
        <fullName evidence="3">Helix-turn-helix protein</fullName>
    </recommendedName>
</protein>
<dbReference type="EMBL" id="QJSX01000014">
    <property type="protein sequence ID" value="PYE51917.1"/>
    <property type="molecule type" value="Genomic_DNA"/>
</dbReference>
<dbReference type="OrthoDB" id="71179at2"/>
<keyword evidence="2" id="KW-1185">Reference proteome</keyword>
<dbReference type="Proteomes" id="UP000248326">
    <property type="component" value="Unassembled WGS sequence"/>
</dbReference>
<gene>
    <name evidence="1" type="ORF">DES52_114118</name>
</gene>
<evidence type="ECO:0008006" key="3">
    <source>
        <dbReference type="Google" id="ProtNLM"/>
    </source>
</evidence>
<name>A0A318S263_9DEIO</name>
<dbReference type="Gene3D" id="1.10.10.10">
    <property type="entry name" value="Winged helix-like DNA-binding domain superfamily/Winged helix DNA-binding domain"/>
    <property type="match status" value="1"/>
</dbReference>
<evidence type="ECO:0000313" key="1">
    <source>
        <dbReference type="EMBL" id="PYE51917.1"/>
    </source>
</evidence>
<reference evidence="1 2" key="1">
    <citation type="submission" date="2018-06" db="EMBL/GenBank/DDBJ databases">
        <title>Genomic Encyclopedia of Type Strains, Phase IV (KMG-IV): sequencing the most valuable type-strain genomes for metagenomic binning, comparative biology and taxonomic classification.</title>
        <authorList>
            <person name="Goeker M."/>
        </authorList>
    </citation>
    <scope>NUCLEOTIDE SEQUENCE [LARGE SCALE GENOMIC DNA]</scope>
    <source>
        <strain evidence="1 2">DSM 18048</strain>
    </source>
</reference>
<dbReference type="SUPFAM" id="SSF46785">
    <property type="entry name" value="Winged helix' DNA-binding domain"/>
    <property type="match status" value="1"/>
</dbReference>
<dbReference type="RefSeq" id="WP_110887942.1">
    <property type="nucleotide sequence ID" value="NZ_QJSX01000014.1"/>
</dbReference>